<comment type="caution">
    <text evidence="1">The sequence shown here is derived from an EMBL/GenBank/DDBJ whole genome shotgun (WGS) entry which is preliminary data.</text>
</comment>
<evidence type="ECO:0000313" key="1">
    <source>
        <dbReference type="EMBL" id="KAL1254741.1"/>
    </source>
</evidence>
<sequence>MTGKWNMKRVEECALFSSITRKGAQTDEILIHGKHLILLNRDRYERSSTECNMQRCCAMHSCLLIQTSFSGQRVKRNGNSRGGELEDVEAPQFTFQSLSV</sequence>
<gene>
    <name evidence="1" type="ORF">QQF64_016970</name>
</gene>
<keyword evidence="2" id="KW-1185">Reference proteome</keyword>
<reference evidence="1 2" key="1">
    <citation type="submission" date="2023-09" db="EMBL/GenBank/DDBJ databases">
        <authorList>
            <person name="Wang M."/>
        </authorList>
    </citation>
    <scope>NUCLEOTIDE SEQUENCE [LARGE SCALE GENOMIC DNA]</scope>
    <source>
        <strain evidence="1">GT-2023</strain>
        <tissue evidence="1">Liver</tissue>
    </source>
</reference>
<proteinExistence type="predicted"/>
<protein>
    <submittedName>
        <fullName evidence="1">Uncharacterized protein</fullName>
    </submittedName>
</protein>
<accession>A0ABR3LRV6</accession>
<name>A0ABR3LRV6_9TELE</name>
<dbReference type="EMBL" id="JAYMGO010000020">
    <property type="protein sequence ID" value="KAL1254741.1"/>
    <property type="molecule type" value="Genomic_DNA"/>
</dbReference>
<dbReference type="Proteomes" id="UP001558613">
    <property type="component" value="Unassembled WGS sequence"/>
</dbReference>
<organism evidence="1 2">
    <name type="scientific">Cirrhinus molitorella</name>
    <name type="common">mud carp</name>
    <dbReference type="NCBI Taxonomy" id="172907"/>
    <lineage>
        <taxon>Eukaryota</taxon>
        <taxon>Metazoa</taxon>
        <taxon>Chordata</taxon>
        <taxon>Craniata</taxon>
        <taxon>Vertebrata</taxon>
        <taxon>Euteleostomi</taxon>
        <taxon>Actinopterygii</taxon>
        <taxon>Neopterygii</taxon>
        <taxon>Teleostei</taxon>
        <taxon>Ostariophysi</taxon>
        <taxon>Cypriniformes</taxon>
        <taxon>Cyprinidae</taxon>
        <taxon>Labeoninae</taxon>
        <taxon>Labeonini</taxon>
        <taxon>Cirrhinus</taxon>
    </lineage>
</organism>
<evidence type="ECO:0000313" key="2">
    <source>
        <dbReference type="Proteomes" id="UP001558613"/>
    </source>
</evidence>